<dbReference type="SUPFAM" id="SSF55261">
    <property type="entry name" value="GAD domain-like"/>
    <property type="match status" value="1"/>
</dbReference>
<sequence>MMMKRTHYCGELTIKNKGENVLLNGWVQRSRDLGNLYFIQLRDREGIVQLVIDPERCNEQTMQLFSDIKREYVLEVKGEVVPRNENINPDMKTGEIEVLVDDIKILNKAKLPPFHIEDNLNVSENLRLKYRYLDLRRPFMNKIMRTRYKLIDTIRNFMRGKEFIEIETPFLIKSTPEGARDFVVPSRMHQGKFYALPQSPQLFKQLLMVSGFDKYFQIARCFRDEDARADRQTDFTQLDLEMSFVEQDDVLTLTEQLFKVLFKEMKGIDIKTPFDRLTYDQSMDMYGSDKPERRYGMTLTDLTEIFKDCGFKVFSSAASGGGVVRAIVLKGKAEECTRKKITEYEEIAKKNGAKGLAWLRFTEGEINGGIAKFIKDKEDALKETLSLEDGDVVFFGADEREKASNALGAVRVHLIREFELIEDKDFFDMVWITDYPLFEKDEETGSYIAKHHLFSMPTSDTIQYLEKEPEKVYGILYDLVINGSEIASGSIRVHNPELQKKIMKTIGMDDEEIDQKFGFLLDAFEYGAPPHGGIAPGIDRLLMIMEGMDNLKDVIAFPKTNNQMCLLTGAPDELSSEQLEEIGIDIVKSEK</sequence>
<feature type="binding site" evidence="7">
    <location>
        <position position="485"/>
    </location>
    <ligand>
        <name>ATP</name>
        <dbReference type="ChEBI" id="CHEBI:30616"/>
    </ligand>
</feature>
<feature type="binding site" evidence="7">
    <location>
        <position position="232"/>
    </location>
    <ligand>
        <name>ATP</name>
        <dbReference type="ChEBI" id="CHEBI:30616"/>
    </ligand>
</feature>
<dbReference type="EMBL" id="PKTG01000109">
    <property type="protein sequence ID" value="PLX16630.1"/>
    <property type="molecule type" value="Genomic_DNA"/>
</dbReference>
<dbReference type="InterPro" id="IPR045864">
    <property type="entry name" value="aa-tRNA-synth_II/BPL/LPL"/>
</dbReference>
<feature type="binding site" evidence="7">
    <location>
        <position position="177"/>
    </location>
    <ligand>
        <name>L-aspartate</name>
        <dbReference type="ChEBI" id="CHEBI:29991"/>
    </ligand>
</feature>
<dbReference type="InterPro" id="IPR029351">
    <property type="entry name" value="GAD_dom"/>
</dbReference>
<dbReference type="Pfam" id="PF02938">
    <property type="entry name" value="GAD"/>
    <property type="match status" value="1"/>
</dbReference>
<comment type="function">
    <text evidence="7">Catalyzes the attachment of L-aspartate to tRNA(Asp) in a two-step reaction: L-aspartate is first activated by ATP to form Asp-AMP and then transferred to the acceptor end of tRNA(Asp).</text>
</comment>
<keyword evidence="4 7" id="KW-0067">ATP-binding</keyword>
<dbReference type="InterPro" id="IPR004115">
    <property type="entry name" value="GAD-like_sf"/>
</dbReference>
<feature type="domain" description="Aminoacyl-transfer RNA synthetases class-II family profile" evidence="8">
    <location>
        <begin position="149"/>
        <end position="558"/>
    </location>
</feature>
<dbReference type="GO" id="GO:0005737">
    <property type="term" value="C:cytoplasm"/>
    <property type="evidence" value="ECO:0007669"/>
    <property type="project" value="UniProtKB-SubCell"/>
</dbReference>
<dbReference type="PANTHER" id="PTHR22594">
    <property type="entry name" value="ASPARTYL/LYSYL-TRNA SYNTHETASE"/>
    <property type="match status" value="1"/>
</dbReference>
<comment type="caution">
    <text evidence="9">The sequence shown here is derived from an EMBL/GenBank/DDBJ whole genome shotgun (WGS) entry which is preliminary data.</text>
</comment>
<feature type="binding site" evidence="7">
    <location>
        <begin position="537"/>
        <end position="540"/>
    </location>
    <ligand>
        <name>ATP</name>
        <dbReference type="ChEBI" id="CHEBI:30616"/>
    </ligand>
</feature>
<evidence type="ECO:0000313" key="9">
    <source>
        <dbReference type="EMBL" id="PLX16630.1"/>
    </source>
</evidence>
<dbReference type="CDD" id="cd04317">
    <property type="entry name" value="EcAspRS_like_N"/>
    <property type="match status" value="1"/>
</dbReference>
<protein>
    <recommendedName>
        <fullName evidence="7">Aspartate--tRNA ligase</fullName>
        <ecNumber evidence="7">6.1.1.12</ecNumber>
    </recommendedName>
    <alternativeName>
        <fullName evidence="7">Aspartyl-tRNA synthetase</fullName>
        <shortName evidence="7">AspRS</shortName>
    </alternativeName>
</protein>
<organism evidence="9 10">
    <name type="scientific">Muiribacterium halophilum</name>
    <dbReference type="NCBI Taxonomy" id="2053465"/>
    <lineage>
        <taxon>Bacteria</taxon>
        <taxon>Candidatus Muiribacteriota</taxon>
        <taxon>Candidatus Muiribacteriia</taxon>
        <taxon>Candidatus Muiribacteriales</taxon>
        <taxon>Candidatus Muiribacteriaceae</taxon>
        <taxon>Candidatus Muiribacterium</taxon>
    </lineage>
</organism>
<evidence type="ECO:0000256" key="4">
    <source>
        <dbReference type="ARBA" id="ARBA00022840"/>
    </source>
</evidence>
<dbReference type="Pfam" id="PF00152">
    <property type="entry name" value="tRNA-synt_2"/>
    <property type="match status" value="1"/>
</dbReference>
<dbReference type="GO" id="GO:0004815">
    <property type="term" value="F:aspartate-tRNA ligase activity"/>
    <property type="evidence" value="ECO:0007669"/>
    <property type="project" value="UniProtKB-UniRule"/>
</dbReference>
<dbReference type="PANTHER" id="PTHR22594:SF5">
    <property type="entry name" value="ASPARTATE--TRNA LIGASE, MITOCHONDRIAL"/>
    <property type="match status" value="1"/>
</dbReference>
<dbReference type="InterPro" id="IPR004524">
    <property type="entry name" value="Asp-tRNA-ligase_1"/>
</dbReference>
<reference evidence="9 10" key="1">
    <citation type="submission" date="2017-11" db="EMBL/GenBank/DDBJ databases">
        <title>Genome-resolved metagenomics identifies genetic mobility, metabolic interactions, and unexpected diversity in perchlorate-reducing communities.</title>
        <authorList>
            <person name="Barnum T.P."/>
            <person name="Figueroa I.A."/>
            <person name="Carlstrom C.I."/>
            <person name="Lucas L.N."/>
            <person name="Engelbrektson A.L."/>
            <person name="Coates J.D."/>
        </authorList>
    </citation>
    <scope>NUCLEOTIDE SEQUENCE [LARGE SCALE GENOMIC DNA]</scope>
    <source>
        <strain evidence="9">BM706</strain>
    </source>
</reference>
<dbReference type="AlphaFoldDB" id="A0A2N5ZD83"/>
<keyword evidence="6 7" id="KW-0030">Aminoacyl-tRNA synthetase</keyword>
<comment type="subcellular location">
    <subcellularLocation>
        <location evidence="7">Cytoplasm</location>
    </subcellularLocation>
</comment>
<keyword evidence="2 7" id="KW-0436">Ligase</keyword>
<feature type="region of interest" description="Aspartate" evidence="7">
    <location>
        <begin position="201"/>
        <end position="204"/>
    </location>
</feature>
<feature type="binding site" evidence="7">
    <location>
        <position position="223"/>
    </location>
    <ligand>
        <name>L-aspartate</name>
        <dbReference type="ChEBI" id="CHEBI:29991"/>
    </ligand>
</feature>
<dbReference type="InterPro" id="IPR004364">
    <property type="entry name" value="Aa-tRNA-synt_II"/>
</dbReference>
<gene>
    <name evidence="7" type="primary">aspS</name>
    <name evidence="9" type="ORF">C0601_09830</name>
</gene>
<dbReference type="InterPro" id="IPR006195">
    <property type="entry name" value="aa-tRNA-synth_II"/>
</dbReference>
<feature type="binding site" evidence="7">
    <location>
        <begin position="223"/>
        <end position="225"/>
    </location>
    <ligand>
        <name>ATP</name>
        <dbReference type="ChEBI" id="CHEBI:30616"/>
    </ligand>
</feature>
<evidence type="ECO:0000256" key="7">
    <source>
        <dbReference type="HAMAP-Rule" id="MF_00044"/>
    </source>
</evidence>
<dbReference type="NCBIfam" id="NF001750">
    <property type="entry name" value="PRK00476.1"/>
    <property type="match status" value="1"/>
</dbReference>
<dbReference type="NCBIfam" id="TIGR00459">
    <property type="entry name" value="aspS_bact"/>
    <property type="match status" value="1"/>
</dbReference>
<keyword evidence="3 7" id="KW-0547">Nucleotide-binding</keyword>
<dbReference type="SUPFAM" id="SSF50249">
    <property type="entry name" value="Nucleic acid-binding proteins"/>
    <property type="match status" value="1"/>
</dbReference>
<keyword evidence="7" id="KW-0963">Cytoplasm</keyword>
<evidence type="ECO:0000256" key="5">
    <source>
        <dbReference type="ARBA" id="ARBA00022917"/>
    </source>
</evidence>
<dbReference type="InterPro" id="IPR004365">
    <property type="entry name" value="NA-bd_OB_tRNA"/>
</dbReference>
<dbReference type="GO" id="GO:0006422">
    <property type="term" value="P:aspartyl-tRNA aminoacylation"/>
    <property type="evidence" value="ECO:0007669"/>
    <property type="project" value="UniProtKB-UniRule"/>
</dbReference>
<accession>A0A2N5ZD83</accession>
<proteinExistence type="inferred from homology"/>
<feature type="binding site" evidence="7">
    <location>
        <position position="492"/>
    </location>
    <ligand>
        <name>L-aspartate</name>
        <dbReference type="ChEBI" id="CHEBI:29991"/>
    </ligand>
</feature>
<dbReference type="Gene3D" id="3.30.1360.30">
    <property type="entry name" value="GAD-like domain"/>
    <property type="match status" value="1"/>
</dbReference>
<dbReference type="Gene3D" id="2.40.50.140">
    <property type="entry name" value="Nucleic acid-binding proteins"/>
    <property type="match status" value="1"/>
</dbReference>
<dbReference type="InterPro" id="IPR047090">
    <property type="entry name" value="AspRS_core"/>
</dbReference>
<feature type="binding site" evidence="7">
    <location>
        <position position="451"/>
    </location>
    <ligand>
        <name>L-aspartate</name>
        <dbReference type="ChEBI" id="CHEBI:29991"/>
    </ligand>
</feature>
<evidence type="ECO:0000259" key="8">
    <source>
        <dbReference type="PROSITE" id="PS50862"/>
    </source>
</evidence>
<comment type="similarity">
    <text evidence="1 7">Belongs to the class-II aminoacyl-tRNA synthetase family. Type 1 subfamily.</text>
</comment>
<dbReference type="Proteomes" id="UP000234857">
    <property type="component" value="Unassembled WGS sequence"/>
</dbReference>
<dbReference type="HAMAP" id="MF_00044">
    <property type="entry name" value="Asp_tRNA_synth_type1"/>
    <property type="match status" value="1"/>
</dbReference>
<evidence type="ECO:0000256" key="3">
    <source>
        <dbReference type="ARBA" id="ARBA00022741"/>
    </source>
</evidence>
<dbReference type="PRINTS" id="PR01042">
    <property type="entry name" value="TRNASYNTHASP"/>
</dbReference>
<dbReference type="Pfam" id="PF01336">
    <property type="entry name" value="tRNA_anti-codon"/>
    <property type="match status" value="1"/>
</dbReference>
<evidence type="ECO:0000256" key="6">
    <source>
        <dbReference type="ARBA" id="ARBA00023146"/>
    </source>
</evidence>
<dbReference type="GO" id="GO:0005524">
    <property type="term" value="F:ATP binding"/>
    <property type="evidence" value="ECO:0007669"/>
    <property type="project" value="UniProtKB-UniRule"/>
</dbReference>
<dbReference type="CDD" id="cd00777">
    <property type="entry name" value="AspRS_core"/>
    <property type="match status" value="1"/>
</dbReference>
<dbReference type="InterPro" id="IPR047089">
    <property type="entry name" value="Asp-tRNA-ligase_1_N"/>
</dbReference>
<keyword evidence="5 7" id="KW-0648">Protein biosynthesis</keyword>
<dbReference type="PROSITE" id="PS50862">
    <property type="entry name" value="AA_TRNA_LIGASE_II"/>
    <property type="match status" value="1"/>
</dbReference>
<dbReference type="Gene3D" id="3.30.930.10">
    <property type="entry name" value="Bira Bifunctional Protein, Domain 2"/>
    <property type="match status" value="1"/>
</dbReference>
<dbReference type="EC" id="6.1.1.12" evidence="7"/>
<dbReference type="SUPFAM" id="SSF55681">
    <property type="entry name" value="Class II aaRS and biotin synthetases"/>
    <property type="match status" value="1"/>
</dbReference>
<evidence type="ECO:0000313" key="10">
    <source>
        <dbReference type="Proteomes" id="UP000234857"/>
    </source>
</evidence>
<comment type="catalytic activity">
    <reaction evidence="7">
        <text>tRNA(Asp) + L-aspartate + ATP = L-aspartyl-tRNA(Asp) + AMP + diphosphate</text>
        <dbReference type="Rhea" id="RHEA:19649"/>
        <dbReference type="Rhea" id="RHEA-COMP:9660"/>
        <dbReference type="Rhea" id="RHEA-COMP:9678"/>
        <dbReference type="ChEBI" id="CHEBI:29991"/>
        <dbReference type="ChEBI" id="CHEBI:30616"/>
        <dbReference type="ChEBI" id="CHEBI:33019"/>
        <dbReference type="ChEBI" id="CHEBI:78442"/>
        <dbReference type="ChEBI" id="CHEBI:78516"/>
        <dbReference type="ChEBI" id="CHEBI:456215"/>
        <dbReference type="EC" id="6.1.1.12"/>
    </reaction>
</comment>
<name>A0A2N5ZD83_MUIH1</name>
<dbReference type="InterPro" id="IPR012340">
    <property type="entry name" value="NA-bd_OB-fold"/>
</dbReference>
<dbReference type="InterPro" id="IPR002312">
    <property type="entry name" value="Asp/Asn-tRNA-synth_IIb"/>
</dbReference>
<evidence type="ECO:0000256" key="2">
    <source>
        <dbReference type="ARBA" id="ARBA00022598"/>
    </source>
</evidence>
<dbReference type="GO" id="GO:0003676">
    <property type="term" value="F:nucleic acid binding"/>
    <property type="evidence" value="ECO:0007669"/>
    <property type="project" value="InterPro"/>
</dbReference>
<comment type="subunit">
    <text evidence="7">Homodimer.</text>
</comment>
<comment type="caution">
    <text evidence="7">Lacks conserved residue(s) required for the propagation of feature annotation.</text>
</comment>
<evidence type="ECO:0000256" key="1">
    <source>
        <dbReference type="ARBA" id="ARBA00006303"/>
    </source>
</evidence>